<dbReference type="EC" id="4.2.1.96" evidence="3"/>
<dbReference type="AlphaFoldDB" id="A0A4R2BJG0"/>
<dbReference type="Pfam" id="PF01329">
    <property type="entry name" value="Pterin_4a"/>
    <property type="match status" value="1"/>
</dbReference>
<dbReference type="RefSeq" id="WP_132001607.1">
    <property type="nucleotide sequence ID" value="NZ_JABUHM010000001.1"/>
</dbReference>
<dbReference type="InterPro" id="IPR036428">
    <property type="entry name" value="PCD_sf"/>
</dbReference>
<dbReference type="GO" id="GO:0006729">
    <property type="term" value="P:tetrahydrobiopterin biosynthetic process"/>
    <property type="evidence" value="ECO:0007669"/>
    <property type="project" value="InterPro"/>
</dbReference>
<dbReference type="PANTHER" id="PTHR12599:SF0">
    <property type="entry name" value="PTERIN-4-ALPHA-CARBINOLAMINE DEHYDRATASE"/>
    <property type="match status" value="1"/>
</dbReference>
<evidence type="ECO:0000256" key="3">
    <source>
        <dbReference type="ARBA" id="ARBA00013252"/>
    </source>
</evidence>
<name>A0A4R2BJG0_9BACI</name>
<evidence type="ECO:0000313" key="5">
    <source>
        <dbReference type="EMBL" id="TCN27106.1"/>
    </source>
</evidence>
<reference evidence="5 6" key="1">
    <citation type="journal article" date="2015" name="Stand. Genomic Sci.">
        <title>Genomic Encyclopedia of Bacterial and Archaeal Type Strains, Phase III: the genomes of soil and plant-associated and newly described type strains.</title>
        <authorList>
            <person name="Whitman W.B."/>
            <person name="Woyke T."/>
            <person name="Klenk H.P."/>
            <person name="Zhou Y."/>
            <person name="Lilburn T.G."/>
            <person name="Beck B.J."/>
            <person name="De Vos P."/>
            <person name="Vandamme P."/>
            <person name="Eisen J.A."/>
            <person name="Garrity G."/>
            <person name="Hugenholtz P."/>
            <person name="Kyrpides N.C."/>
        </authorList>
    </citation>
    <scope>NUCLEOTIDE SEQUENCE [LARGE SCALE GENOMIC DNA]</scope>
    <source>
        <strain evidence="5 6">CV53</strain>
    </source>
</reference>
<gene>
    <name evidence="5" type="ORF">EV146_10247</name>
</gene>
<dbReference type="SUPFAM" id="SSF55248">
    <property type="entry name" value="PCD-like"/>
    <property type="match status" value="1"/>
</dbReference>
<dbReference type="InterPro" id="IPR001533">
    <property type="entry name" value="Pterin_deHydtase"/>
</dbReference>
<sequence length="102" mass="12019">MEKLPLKSVKEQLAESQGWELEDEKWLIKKYRFRSFLDSISFVNQIAKLSEEENHHPFISVDFKVVTLKLTSWRANGITELDLKLIKQYDSLFGPFQINTSK</sequence>
<organism evidence="5 6">
    <name type="scientific">Mesobacillus foraminis</name>
    <dbReference type="NCBI Taxonomy" id="279826"/>
    <lineage>
        <taxon>Bacteria</taxon>
        <taxon>Bacillati</taxon>
        <taxon>Bacillota</taxon>
        <taxon>Bacilli</taxon>
        <taxon>Bacillales</taxon>
        <taxon>Bacillaceae</taxon>
        <taxon>Mesobacillus</taxon>
    </lineage>
</organism>
<evidence type="ECO:0000256" key="4">
    <source>
        <dbReference type="ARBA" id="ARBA00023239"/>
    </source>
</evidence>
<dbReference type="GO" id="GO:0008124">
    <property type="term" value="F:4-alpha-hydroxytetrahydrobiopterin dehydratase activity"/>
    <property type="evidence" value="ECO:0007669"/>
    <property type="project" value="UniProtKB-EC"/>
</dbReference>
<dbReference type="PANTHER" id="PTHR12599">
    <property type="entry name" value="PTERIN-4-ALPHA-CARBINOLAMINE DEHYDRATASE"/>
    <property type="match status" value="1"/>
</dbReference>
<dbReference type="CDD" id="cd00488">
    <property type="entry name" value="PCD_DCoH"/>
    <property type="match status" value="1"/>
</dbReference>
<proteinExistence type="inferred from homology"/>
<dbReference type="Proteomes" id="UP000295689">
    <property type="component" value="Unassembled WGS sequence"/>
</dbReference>
<comment type="similarity">
    <text evidence="2">Belongs to the pterin-4-alpha-carbinolamine dehydratase family.</text>
</comment>
<dbReference type="EMBL" id="SLVV01000002">
    <property type="protein sequence ID" value="TCN27106.1"/>
    <property type="molecule type" value="Genomic_DNA"/>
</dbReference>
<accession>A0A4R2BJG0</accession>
<comment type="caution">
    <text evidence="5">The sequence shown here is derived from an EMBL/GenBank/DDBJ whole genome shotgun (WGS) entry which is preliminary data.</text>
</comment>
<keyword evidence="6" id="KW-1185">Reference proteome</keyword>
<evidence type="ECO:0000313" key="6">
    <source>
        <dbReference type="Proteomes" id="UP000295689"/>
    </source>
</evidence>
<dbReference type="Gene3D" id="3.30.1360.20">
    <property type="entry name" value="Transcriptional coactivator/pterin dehydratase"/>
    <property type="match status" value="1"/>
</dbReference>
<comment type="catalytic activity">
    <reaction evidence="1">
        <text>(4aS,6R)-4a-hydroxy-L-erythro-5,6,7,8-tetrahydrobiopterin = (6R)-L-erythro-6,7-dihydrobiopterin + H2O</text>
        <dbReference type="Rhea" id="RHEA:11920"/>
        <dbReference type="ChEBI" id="CHEBI:15377"/>
        <dbReference type="ChEBI" id="CHEBI:15642"/>
        <dbReference type="ChEBI" id="CHEBI:43120"/>
        <dbReference type="EC" id="4.2.1.96"/>
    </reaction>
</comment>
<evidence type="ECO:0000256" key="2">
    <source>
        <dbReference type="ARBA" id="ARBA00006472"/>
    </source>
</evidence>
<protein>
    <recommendedName>
        <fullName evidence="3">4a-hydroxytetrahydrobiopterin dehydratase</fullName>
        <ecNumber evidence="3">4.2.1.96</ecNumber>
    </recommendedName>
</protein>
<evidence type="ECO:0000256" key="1">
    <source>
        <dbReference type="ARBA" id="ARBA00001554"/>
    </source>
</evidence>
<keyword evidence="4" id="KW-0456">Lyase</keyword>